<name>A0ACB9U1X0_9CETA</name>
<accession>A0ACB9U1X0</accession>
<dbReference type="Proteomes" id="UP001057279">
    <property type="component" value="Chromosome X"/>
</dbReference>
<protein>
    <submittedName>
        <fullName evidence="1">Uncharacterized protein</fullName>
    </submittedName>
</protein>
<organism evidence="1 2">
    <name type="scientific">Ovis ammon polii x Ovis aries</name>
    <dbReference type="NCBI Taxonomy" id="2918886"/>
    <lineage>
        <taxon>Eukaryota</taxon>
        <taxon>Metazoa</taxon>
        <taxon>Chordata</taxon>
        <taxon>Craniata</taxon>
        <taxon>Vertebrata</taxon>
        <taxon>Euteleostomi</taxon>
        <taxon>Mammalia</taxon>
        <taxon>Eutheria</taxon>
        <taxon>Laurasiatheria</taxon>
        <taxon>Artiodactyla</taxon>
        <taxon>Ruminantia</taxon>
        <taxon>Pecora</taxon>
        <taxon>Bovidae</taxon>
        <taxon>Caprinae</taxon>
        <taxon>Ovis</taxon>
    </lineage>
</organism>
<evidence type="ECO:0000313" key="2">
    <source>
        <dbReference type="Proteomes" id="UP001057279"/>
    </source>
</evidence>
<reference evidence="1" key="1">
    <citation type="submission" date="2022-03" db="EMBL/GenBank/DDBJ databases">
        <title>Genomic analyses of argali, domestic sheep and their hybrids provide insights into chromosomal evolution, heterosis and genetic basis of agronomic traits.</title>
        <authorList>
            <person name="Li M."/>
        </authorList>
    </citation>
    <scope>NUCLEOTIDE SEQUENCE</scope>
    <source>
        <strain evidence="1">F1 hybrid</strain>
    </source>
</reference>
<dbReference type="EMBL" id="CM043025">
    <property type="protein sequence ID" value="KAI4554890.1"/>
    <property type="molecule type" value="Genomic_DNA"/>
</dbReference>
<evidence type="ECO:0000313" key="1">
    <source>
        <dbReference type="EMBL" id="KAI4554890.1"/>
    </source>
</evidence>
<keyword evidence="2" id="KW-1185">Reference proteome</keyword>
<proteinExistence type="predicted"/>
<gene>
    <name evidence="1" type="ORF">MJG53_020189</name>
</gene>
<sequence length="241" mass="27025">MMFLRRVTPASTFAATASSNTMLFIPFSDSSTCTAATGPSFGAPVTSAGMFGDTSLGFGLSFSGAYGAAAVASSKTLQLLGCIWMLIGNVTTITALHGEVEKVKLDQKRLEQELDFILSQQKELEDLLIPLEESLKDHSVSVYPQYIDEHEKTYKLAENVDAQMKQMTQDLKDITEYLNIFESPADSTDPLQWICRILNVHLDCLQWINHTSDMLQRKVEEVTQILEDHHWEEYNVKMAFD</sequence>
<comment type="caution">
    <text evidence="1">The sequence shown here is derived from an EMBL/GenBank/DDBJ whole genome shotgun (WGS) entry which is preliminary data.</text>
</comment>